<dbReference type="InterPro" id="IPR020568">
    <property type="entry name" value="Ribosomal_Su5_D2-typ_SF"/>
</dbReference>
<feature type="domain" description="GHMP kinase C-terminal" evidence="12">
    <location>
        <begin position="212"/>
        <end position="279"/>
    </location>
</feature>
<dbReference type="STRING" id="1082479.SAMN05216241_10680"/>
<dbReference type="UniPathway" id="UPA00056">
    <property type="reaction ID" value="UER00094"/>
</dbReference>
<dbReference type="GO" id="GO:0016114">
    <property type="term" value="P:terpenoid biosynthetic process"/>
    <property type="evidence" value="ECO:0007669"/>
    <property type="project" value="UniProtKB-UniRule"/>
</dbReference>
<gene>
    <name evidence="10" type="primary">ispE</name>
    <name evidence="13" type="ORF">SAMN05216241_10680</name>
</gene>
<evidence type="ECO:0000256" key="4">
    <source>
        <dbReference type="ARBA" id="ARBA00022679"/>
    </source>
</evidence>
<dbReference type="RefSeq" id="WP_090020073.1">
    <property type="nucleotide sequence ID" value="NZ_FNCE01000006.1"/>
</dbReference>
<evidence type="ECO:0000256" key="9">
    <source>
        <dbReference type="ARBA" id="ARBA00032554"/>
    </source>
</evidence>
<dbReference type="InterPro" id="IPR004424">
    <property type="entry name" value="IspE"/>
</dbReference>
<dbReference type="AlphaFoldDB" id="A0A1G7S195"/>
<evidence type="ECO:0000256" key="5">
    <source>
        <dbReference type="ARBA" id="ARBA00022741"/>
    </source>
</evidence>
<keyword evidence="5 10" id="KW-0547">Nucleotide-binding</keyword>
<name>A0A1G7S195_9PROT</name>
<protein>
    <recommendedName>
        <fullName evidence="3 10">4-diphosphocytidyl-2-C-methyl-D-erythritol kinase</fullName>
        <shortName evidence="10">CMK</shortName>
        <ecNumber evidence="2 10">2.7.1.148</ecNumber>
    </recommendedName>
    <alternativeName>
        <fullName evidence="9 10">4-(cytidine-5'-diphospho)-2-C-methyl-D-erythritol kinase</fullName>
    </alternativeName>
</protein>
<dbReference type="NCBIfam" id="TIGR00154">
    <property type="entry name" value="ispE"/>
    <property type="match status" value="1"/>
</dbReference>
<evidence type="ECO:0000259" key="11">
    <source>
        <dbReference type="Pfam" id="PF00288"/>
    </source>
</evidence>
<dbReference type="Proteomes" id="UP000199415">
    <property type="component" value="Unassembled WGS sequence"/>
</dbReference>
<dbReference type="Gene3D" id="3.30.70.890">
    <property type="entry name" value="GHMP kinase, C-terminal domain"/>
    <property type="match status" value="1"/>
</dbReference>
<comment type="function">
    <text evidence="10">Catalyzes the phosphorylation of the position 2 hydroxy group of 4-diphosphocytidyl-2C-methyl-D-erythritol.</text>
</comment>
<dbReference type="NCBIfam" id="NF011202">
    <property type="entry name" value="PRK14608.1"/>
    <property type="match status" value="1"/>
</dbReference>
<feature type="binding site" evidence="10">
    <location>
        <begin position="102"/>
        <end position="112"/>
    </location>
    <ligand>
        <name>ATP</name>
        <dbReference type="ChEBI" id="CHEBI:30616"/>
    </ligand>
</feature>
<keyword evidence="6 10" id="KW-0418">Kinase</keyword>
<dbReference type="SUPFAM" id="SSF54211">
    <property type="entry name" value="Ribosomal protein S5 domain 2-like"/>
    <property type="match status" value="1"/>
</dbReference>
<keyword evidence="8 10" id="KW-0414">Isoprene biosynthesis</keyword>
<dbReference type="PANTHER" id="PTHR43527">
    <property type="entry name" value="4-DIPHOSPHOCYTIDYL-2-C-METHYL-D-ERYTHRITOL KINASE, CHLOROPLASTIC"/>
    <property type="match status" value="1"/>
</dbReference>
<evidence type="ECO:0000256" key="2">
    <source>
        <dbReference type="ARBA" id="ARBA00012052"/>
    </source>
</evidence>
<evidence type="ECO:0000256" key="6">
    <source>
        <dbReference type="ARBA" id="ARBA00022777"/>
    </source>
</evidence>
<organism evidence="13 14">
    <name type="scientific">Limimonas halophila</name>
    <dbReference type="NCBI Taxonomy" id="1082479"/>
    <lineage>
        <taxon>Bacteria</taxon>
        <taxon>Pseudomonadati</taxon>
        <taxon>Pseudomonadota</taxon>
        <taxon>Alphaproteobacteria</taxon>
        <taxon>Rhodospirillales</taxon>
        <taxon>Rhodovibrionaceae</taxon>
        <taxon>Limimonas</taxon>
    </lineage>
</organism>
<keyword evidence="7 10" id="KW-0067">ATP-binding</keyword>
<dbReference type="PIRSF" id="PIRSF010376">
    <property type="entry name" value="IspE"/>
    <property type="match status" value="1"/>
</dbReference>
<feature type="active site" evidence="10">
    <location>
        <position position="144"/>
    </location>
</feature>
<dbReference type="SUPFAM" id="SSF55060">
    <property type="entry name" value="GHMP Kinase, C-terminal domain"/>
    <property type="match status" value="1"/>
</dbReference>
<keyword evidence="14" id="KW-1185">Reference proteome</keyword>
<accession>A0A1G7S195</accession>
<sequence>MSDTAATAISRRAPAKLNLSLHVTGKRADGYHELDGLIAFADVSDTITAEPAETLSLTVGGPFAEALDAGAESNLVLRAARALAEHAGVSAGAALHLDKQLPVAAGLGGGSADAAATLRALIALWGVRIESRELHDLALALGADVPMCLFGRPAFVSGIGDTVTPLDGLPPAPVVLVNPGVAVPTPAVFRAHKRAFSSAPPVWRMPPSGVRELAARLSAQRNDLTTAAETVAPAIGEVLDALRSAPGCHVARMSGSGATCFGIFANTASAETAAHTLAAARPAWWVRSGRLQG</sequence>
<dbReference type="GO" id="GO:0005524">
    <property type="term" value="F:ATP binding"/>
    <property type="evidence" value="ECO:0007669"/>
    <property type="project" value="UniProtKB-UniRule"/>
</dbReference>
<evidence type="ECO:0000256" key="1">
    <source>
        <dbReference type="ARBA" id="ARBA00009684"/>
    </source>
</evidence>
<dbReference type="Gene3D" id="3.30.230.10">
    <property type="match status" value="1"/>
</dbReference>
<evidence type="ECO:0000256" key="10">
    <source>
        <dbReference type="HAMAP-Rule" id="MF_00061"/>
    </source>
</evidence>
<comment type="catalytic activity">
    <reaction evidence="10">
        <text>4-CDP-2-C-methyl-D-erythritol + ATP = 4-CDP-2-C-methyl-D-erythritol 2-phosphate + ADP + H(+)</text>
        <dbReference type="Rhea" id="RHEA:18437"/>
        <dbReference type="ChEBI" id="CHEBI:15378"/>
        <dbReference type="ChEBI" id="CHEBI:30616"/>
        <dbReference type="ChEBI" id="CHEBI:57823"/>
        <dbReference type="ChEBI" id="CHEBI:57919"/>
        <dbReference type="ChEBI" id="CHEBI:456216"/>
        <dbReference type="EC" id="2.7.1.148"/>
    </reaction>
</comment>
<dbReference type="PANTHER" id="PTHR43527:SF2">
    <property type="entry name" value="4-DIPHOSPHOCYTIDYL-2-C-METHYL-D-ERYTHRITOL KINASE, CHLOROPLASTIC"/>
    <property type="match status" value="1"/>
</dbReference>
<dbReference type="OrthoDB" id="9809438at2"/>
<comment type="similarity">
    <text evidence="1 10">Belongs to the GHMP kinase family. IspE subfamily.</text>
</comment>
<evidence type="ECO:0000313" key="14">
    <source>
        <dbReference type="Proteomes" id="UP000199415"/>
    </source>
</evidence>
<dbReference type="Pfam" id="PF00288">
    <property type="entry name" value="GHMP_kinases_N"/>
    <property type="match status" value="1"/>
</dbReference>
<evidence type="ECO:0000256" key="7">
    <source>
        <dbReference type="ARBA" id="ARBA00022840"/>
    </source>
</evidence>
<keyword evidence="4 10" id="KW-0808">Transferase</keyword>
<dbReference type="GO" id="GO:0050515">
    <property type="term" value="F:4-(cytidine 5'-diphospho)-2-C-methyl-D-erythritol kinase activity"/>
    <property type="evidence" value="ECO:0007669"/>
    <property type="project" value="UniProtKB-UniRule"/>
</dbReference>
<dbReference type="EMBL" id="FNCE01000006">
    <property type="protein sequence ID" value="SDG16724.1"/>
    <property type="molecule type" value="Genomic_DNA"/>
</dbReference>
<comment type="pathway">
    <text evidence="10">Isoprenoid biosynthesis; isopentenyl diphosphate biosynthesis via DXP pathway; isopentenyl diphosphate from 1-deoxy-D-xylulose 5-phosphate: step 3/6.</text>
</comment>
<evidence type="ECO:0000256" key="8">
    <source>
        <dbReference type="ARBA" id="ARBA00023229"/>
    </source>
</evidence>
<reference evidence="13 14" key="1">
    <citation type="submission" date="2016-10" db="EMBL/GenBank/DDBJ databases">
        <authorList>
            <person name="de Groot N.N."/>
        </authorList>
    </citation>
    <scope>NUCLEOTIDE SEQUENCE [LARGE SCALE GENOMIC DNA]</scope>
    <source>
        <strain evidence="13 14">DSM 25584</strain>
    </source>
</reference>
<feature type="domain" description="GHMP kinase N-terminal" evidence="11">
    <location>
        <begin position="74"/>
        <end position="152"/>
    </location>
</feature>
<evidence type="ECO:0000259" key="12">
    <source>
        <dbReference type="Pfam" id="PF08544"/>
    </source>
</evidence>
<dbReference type="EC" id="2.7.1.148" evidence="2 10"/>
<dbReference type="GO" id="GO:0019288">
    <property type="term" value="P:isopentenyl diphosphate biosynthetic process, methylerythritol 4-phosphate pathway"/>
    <property type="evidence" value="ECO:0007669"/>
    <property type="project" value="UniProtKB-UniRule"/>
</dbReference>
<dbReference type="HAMAP" id="MF_00061">
    <property type="entry name" value="IspE"/>
    <property type="match status" value="1"/>
</dbReference>
<dbReference type="InterPro" id="IPR006204">
    <property type="entry name" value="GHMP_kinase_N_dom"/>
</dbReference>
<dbReference type="Pfam" id="PF08544">
    <property type="entry name" value="GHMP_kinases_C"/>
    <property type="match status" value="1"/>
</dbReference>
<feature type="active site" evidence="10">
    <location>
        <position position="16"/>
    </location>
</feature>
<proteinExistence type="inferred from homology"/>
<dbReference type="InterPro" id="IPR036554">
    <property type="entry name" value="GHMP_kinase_C_sf"/>
</dbReference>
<evidence type="ECO:0000313" key="13">
    <source>
        <dbReference type="EMBL" id="SDG16724.1"/>
    </source>
</evidence>
<evidence type="ECO:0000256" key="3">
    <source>
        <dbReference type="ARBA" id="ARBA00017473"/>
    </source>
</evidence>
<dbReference type="InterPro" id="IPR014721">
    <property type="entry name" value="Ribsml_uS5_D2-typ_fold_subgr"/>
</dbReference>
<dbReference type="InterPro" id="IPR013750">
    <property type="entry name" value="GHMP_kinase_C_dom"/>
</dbReference>